<protein>
    <submittedName>
        <fullName evidence="5">Sarcosine oxidase subunit beta family protein</fullName>
    </submittedName>
</protein>
<keyword evidence="3" id="KW-0560">Oxidoreductase</keyword>
<dbReference type="GO" id="GO:0046653">
    <property type="term" value="P:tetrahydrofolate metabolic process"/>
    <property type="evidence" value="ECO:0007669"/>
    <property type="project" value="InterPro"/>
</dbReference>
<dbReference type="Pfam" id="PF01266">
    <property type="entry name" value="DAO"/>
    <property type="match status" value="1"/>
</dbReference>
<organism evidence="5 6">
    <name type="scientific">Roseobacter insulae</name>
    <dbReference type="NCBI Taxonomy" id="2859783"/>
    <lineage>
        <taxon>Bacteria</taxon>
        <taxon>Pseudomonadati</taxon>
        <taxon>Pseudomonadota</taxon>
        <taxon>Alphaproteobacteria</taxon>
        <taxon>Rhodobacterales</taxon>
        <taxon>Roseobacteraceae</taxon>
        <taxon>Roseobacter</taxon>
    </lineage>
</organism>
<dbReference type="InterPro" id="IPR006076">
    <property type="entry name" value="FAD-dep_OxRdtase"/>
</dbReference>
<accession>A0A9X1FUR1</accession>
<dbReference type="EMBL" id="JAHXDN010000002">
    <property type="protein sequence ID" value="MBW4707749.1"/>
    <property type="molecule type" value="Genomic_DNA"/>
</dbReference>
<comment type="subcellular location">
    <subcellularLocation>
        <location evidence="1">Cytoplasm</location>
    </subcellularLocation>
</comment>
<evidence type="ECO:0000259" key="4">
    <source>
        <dbReference type="Pfam" id="PF01266"/>
    </source>
</evidence>
<proteinExistence type="predicted"/>
<dbReference type="PANTHER" id="PTHR13847:SF287">
    <property type="entry name" value="FAD-DEPENDENT OXIDOREDUCTASE DOMAIN-CONTAINING PROTEIN 1"/>
    <property type="match status" value="1"/>
</dbReference>
<dbReference type="AlphaFoldDB" id="A0A9X1FUR1"/>
<dbReference type="GO" id="GO:0005737">
    <property type="term" value="C:cytoplasm"/>
    <property type="evidence" value="ECO:0007669"/>
    <property type="project" value="UniProtKB-SubCell"/>
</dbReference>
<evidence type="ECO:0000256" key="3">
    <source>
        <dbReference type="ARBA" id="ARBA00023002"/>
    </source>
</evidence>
<name>A0A9X1FUR1_9RHOB</name>
<dbReference type="PANTHER" id="PTHR13847">
    <property type="entry name" value="SARCOSINE DEHYDROGENASE-RELATED"/>
    <property type="match status" value="1"/>
</dbReference>
<evidence type="ECO:0000313" key="5">
    <source>
        <dbReference type="EMBL" id="MBW4707749.1"/>
    </source>
</evidence>
<keyword evidence="6" id="KW-1185">Reference proteome</keyword>
<reference evidence="5" key="1">
    <citation type="submission" date="2021-07" db="EMBL/GenBank/DDBJ databases">
        <title>Roseobacter insulae sp. nov., isolated from a tidal flat.</title>
        <authorList>
            <person name="Park S."/>
            <person name="Yoon J.-H."/>
        </authorList>
    </citation>
    <scope>NUCLEOTIDE SEQUENCE</scope>
    <source>
        <strain evidence="5">YSTF-M11</strain>
    </source>
</reference>
<keyword evidence="2" id="KW-0963">Cytoplasm</keyword>
<evidence type="ECO:0000256" key="2">
    <source>
        <dbReference type="ARBA" id="ARBA00022490"/>
    </source>
</evidence>
<evidence type="ECO:0000313" key="6">
    <source>
        <dbReference type="Proteomes" id="UP001138661"/>
    </source>
</evidence>
<evidence type="ECO:0000256" key="1">
    <source>
        <dbReference type="ARBA" id="ARBA00004496"/>
    </source>
</evidence>
<dbReference type="InterPro" id="IPR006278">
    <property type="entry name" value="SoxB"/>
</dbReference>
<gene>
    <name evidence="5" type="ORF">KX928_08110</name>
</gene>
<dbReference type="GO" id="GO:0008115">
    <property type="term" value="F:sarcosine oxidase activity"/>
    <property type="evidence" value="ECO:0007669"/>
    <property type="project" value="InterPro"/>
</dbReference>
<dbReference type="RefSeq" id="WP_219500850.1">
    <property type="nucleotide sequence ID" value="NZ_JAHXDN010000002.1"/>
</dbReference>
<feature type="domain" description="FAD dependent oxidoreductase" evidence="4">
    <location>
        <begin position="33"/>
        <end position="380"/>
    </location>
</feature>
<dbReference type="Proteomes" id="UP001138661">
    <property type="component" value="Unassembled WGS sequence"/>
</dbReference>
<comment type="caution">
    <text evidence="5">The sequence shown here is derived from an EMBL/GenBank/DDBJ whole genome shotgun (WGS) entry which is preliminary data.</text>
</comment>
<sequence length="417" mass="45426">MKFSGLRVLKEGLTGNRGWTPHWRDPEPKAEYDAVIIGGGGHGLATAYYLASNHGMTNIAVLEKGYIGSGNIGRNTTIVRANYFLPGNSEFYSHSLKLWEGLEQDLNYNVMHSRRGLINLFHSDGQRDAFVRRGNAMLNQGDDAVLLDREGVRKYLPYLDFDNLRFPVYGGLLHPRGGSARHDAVAWGYARGADQRGVDLVQNCEVTGIDIERGVVKGVQTTRGAIRARKVAIVTAGRSGQVAAMAGMRLPIESHVLQAFVTEGLKPVIDHVVSFGMGHFYISQSDKGGLVFGGDLDFYASYAQRGNLPMAEHVMEAGMTLMPMIGKAKVLRSWGGIMDMTPDGSPIIDRTDTEGLFIDCGWCYGGFKAVPASGVALAHLMATGQSHEIAAGFRLDRFRTGRGIIDEEGTGSQHNLH</sequence>
<dbReference type="NCBIfam" id="TIGR01373">
    <property type="entry name" value="soxB"/>
    <property type="match status" value="1"/>
</dbReference>